<feature type="transmembrane region" description="Helical" evidence="1">
    <location>
        <begin position="252"/>
        <end position="272"/>
    </location>
</feature>
<evidence type="ECO:0000313" key="4">
    <source>
        <dbReference type="Proteomes" id="UP000697998"/>
    </source>
</evidence>
<organism evidence="3 4">
    <name type="scientific">Candidatus Accumulibacter proximus</name>
    <dbReference type="NCBI Taxonomy" id="2954385"/>
    <lineage>
        <taxon>Bacteria</taxon>
        <taxon>Pseudomonadati</taxon>
        <taxon>Pseudomonadota</taxon>
        <taxon>Betaproteobacteria</taxon>
        <taxon>Candidatus Accumulibacter</taxon>
    </lineage>
</organism>
<protein>
    <submittedName>
        <fullName evidence="3">CHASE2 domain-containing protein</fullName>
    </submittedName>
</protein>
<evidence type="ECO:0000313" key="3">
    <source>
        <dbReference type="EMBL" id="MBK7677723.1"/>
    </source>
</evidence>
<accession>A0A935UJJ7</accession>
<gene>
    <name evidence="3" type="ORF">IPJ27_24935</name>
</gene>
<feature type="transmembrane region" description="Helical" evidence="1">
    <location>
        <begin position="278"/>
        <end position="297"/>
    </location>
</feature>
<feature type="domain" description="CHASE2" evidence="2">
    <location>
        <begin position="118"/>
        <end position="233"/>
    </location>
</feature>
<dbReference type="Proteomes" id="UP000697998">
    <property type="component" value="Unassembled WGS sequence"/>
</dbReference>
<dbReference type="InterPro" id="IPR007890">
    <property type="entry name" value="CHASE2"/>
</dbReference>
<comment type="caution">
    <text evidence="3">The sequence shown here is derived from an EMBL/GenBank/DDBJ whole genome shotgun (WGS) entry which is preliminary data.</text>
</comment>
<proteinExistence type="predicted"/>
<dbReference type="Pfam" id="PF05226">
    <property type="entry name" value="CHASE2"/>
    <property type="match status" value="1"/>
</dbReference>
<keyword evidence="1" id="KW-1133">Transmembrane helix</keyword>
<sequence>MAARFSSASENCWLCPVLIDGLSEAASGVGLLCIGGRLAYASIAPLAVLKIAAAAGSGGSGTLGDNGRFPALGPLAAGAATLAIDQGLQQLTIVTDRGQTLWQGPLQHVRPQVESSGELSKDCPLVSAGDRVAEAMIRLAPLVAWRDPSRRHDFEEVAGPSAAIKPGQLDGKIVLVGDARPGNDEFRVLQGLRPELRHGVELHADVVNNLLQEVHVRRLGATPQFLLMLVLAGAGGWLRVFRPATSVLARRLLVFAVLSAYLALTIVIYASHGVLLNTAYHIGALLLSYWLLGRLTLHWRQVSREPGP</sequence>
<evidence type="ECO:0000256" key="1">
    <source>
        <dbReference type="SAM" id="Phobius"/>
    </source>
</evidence>
<reference evidence="3 4" key="1">
    <citation type="submission" date="2020-10" db="EMBL/GenBank/DDBJ databases">
        <title>Connecting structure to function with the recovery of over 1000 high-quality activated sludge metagenome-assembled genomes encoding full-length rRNA genes using long-read sequencing.</title>
        <authorList>
            <person name="Singleton C.M."/>
            <person name="Petriglieri F."/>
            <person name="Kristensen J.M."/>
            <person name="Kirkegaard R.H."/>
            <person name="Michaelsen T.Y."/>
            <person name="Andersen M.H."/>
            <person name="Karst S.M."/>
            <person name="Dueholm M.S."/>
            <person name="Nielsen P.H."/>
            <person name="Albertsen M."/>
        </authorList>
    </citation>
    <scope>NUCLEOTIDE SEQUENCE [LARGE SCALE GENOMIC DNA]</scope>
    <source>
        <strain evidence="3">EsbW_18-Q3-R4-48_BATAC.285</strain>
    </source>
</reference>
<evidence type="ECO:0000259" key="2">
    <source>
        <dbReference type="Pfam" id="PF05226"/>
    </source>
</evidence>
<dbReference type="EMBL" id="JADJMH010000040">
    <property type="protein sequence ID" value="MBK7677723.1"/>
    <property type="molecule type" value="Genomic_DNA"/>
</dbReference>
<feature type="transmembrane region" description="Helical" evidence="1">
    <location>
        <begin position="221"/>
        <end position="240"/>
    </location>
</feature>
<name>A0A935UJJ7_9PROT</name>
<dbReference type="AlphaFoldDB" id="A0A935UJJ7"/>
<keyword evidence="1" id="KW-0812">Transmembrane</keyword>
<keyword evidence="1" id="KW-0472">Membrane</keyword>